<evidence type="ECO:0000256" key="1">
    <source>
        <dbReference type="SAM" id="Phobius"/>
    </source>
</evidence>
<keyword evidence="1" id="KW-1133">Transmembrane helix</keyword>
<name>A0A015MBS0_RHIIW</name>
<dbReference type="AlphaFoldDB" id="A0A015MBS0"/>
<sequence length="268" mass="31255">MPLTERSPLIPFNYDEEEEISLIQKTLTLVCFVIALLIVVLIFITPHNNSESGLPSDISNVPYHYMLSHKSYIHFGYLIETLPIEYNDDEQSEFVLLAEIVSLSSWTLGNYEVHEVRKNISTEEFFPVKTVDSSLSFWMNDVYISFNKNPFKNYTDLDGLIIPELCNYKITWNWLFNGHLYRKCELANEESYSLISDIVGSTSWGLRFKNPDGDDVYAKTSVTDYWWNMHRRDVDVSPSAPFPPVIPAIYSAYYDTIQRNRENNNRRN</sequence>
<dbReference type="EMBL" id="JEMT01023604">
    <property type="protein sequence ID" value="EXX64243.1"/>
    <property type="molecule type" value="Genomic_DNA"/>
</dbReference>
<organism evidence="2 3">
    <name type="scientific">Rhizophagus irregularis (strain DAOM 197198w)</name>
    <name type="common">Glomus intraradices</name>
    <dbReference type="NCBI Taxonomy" id="1432141"/>
    <lineage>
        <taxon>Eukaryota</taxon>
        <taxon>Fungi</taxon>
        <taxon>Fungi incertae sedis</taxon>
        <taxon>Mucoromycota</taxon>
        <taxon>Glomeromycotina</taxon>
        <taxon>Glomeromycetes</taxon>
        <taxon>Glomerales</taxon>
        <taxon>Glomeraceae</taxon>
        <taxon>Rhizophagus</taxon>
    </lineage>
</organism>
<feature type="transmembrane region" description="Helical" evidence="1">
    <location>
        <begin position="20"/>
        <end position="44"/>
    </location>
</feature>
<proteinExistence type="predicted"/>
<keyword evidence="3" id="KW-1185">Reference proteome</keyword>
<evidence type="ECO:0000313" key="3">
    <source>
        <dbReference type="Proteomes" id="UP000022910"/>
    </source>
</evidence>
<protein>
    <submittedName>
        <fullName evidence="2">Uncharacterized protein</fullName>
    </submittedName>
</protein>
<comment type="caution">
    <text evidence="2">The sequence shown here is derived from an EMBL/GenBank/DDBJ whole genome shotgun (WGS) entry which is preliminary data.</text>
</comment>
<dbReference type="HOGENOM" id="CLU_1038794_0_0_1"/>
<gene>
    <name evidence="2" type="ORF">RirG_144640</name>
</gene>
<keyword evidence="1" id="KW-0812">Transmembrane</keyword>
<evidence type="ECO:0000313" key="2">
    <source>
        <dbReference type="EMBL" id="EXX64243.1"/>
    </source>
</evidence>
<dbReference type="Proteomes" id="UP000022910">
    <property type="component" value="Unassembled WGS sequence"/>
</dbReference>
<keyword evidence="1" id="KW-0472">Membrane</keyword>
<reference evidence="2 3" key="1">
    <citation type="submission" date="2014-02" db="EMBL/GenBank/DDBJ databases">
        <title>Single nucleus genome sequencing reveals high similarity among nuclei of an endomycorrhizal fungus.</title>
        <authorList>
            <person name="Lin K."/>
            <person name="Geurts R."/>
            <person name="Zhang Z."/>
            <person name="Limpens E."/>
            <person name="Saunders D.G."/>
            <person name="Mu D."/>
            <person name="Pang E."/>
            <person name="Cao H."/>
            <person name="Cha H."/>
            <person name="Lin T."/>
            <person name="Zhou Q."/>
            <person name="Shang Y."/>
            <person name="Li Y."/>
            <person name="Ivanov S."/>
            <person name="Sharma T."/>
            <person name="Velzen R.V."/>
            <person name="Ruijter N.D."/>
            <person name="Aanen D.K."/>
            <person name="Win J."/>
            <person name="Kamoun S."/>
            <person name="Bisseling T."/>
            <person name="Huang S."/>
        </authorList>
    </citation>
    <scope>NUCLEOTIDE SEQUENCE [LARGE SCALE GENOMIC DNA]</scope>
    <source>
        <strain evidence="3">DAOM197198w</strain>
    </source>
</reference>
<dbReference type="OrthoDB" id="2368311at2759"/>
<accession>A0A015MBS0</accession>